<dbReference type="Proteomes" id="UP001320706">
    <property type="component" value="Unassembled WGS sequence"/>
</dbReference>
<evidence type="ECO:0000313" key="1">
    <source>
        <dbReference type="EMBL" id="KAK8192568.1"/>
    </source>
</evidence>
<comment type="caution">
    <text evidence="1">The sequence shown here is derived from an EMBL/GenBank/DDBJ whole genome shotgun (WGS) entry which is preliminary data.</text>
</comment>
<name>A0ACC3S2Q7_9PEZI</name>
<protein>
    <submittedName>
        <fullName evidence="1">Uncharacterized protein</fullName>
    </submittedName>
</protein>
<gene>
    <name evidence="1" type="ORF">M8818_007738</name>
</gene>
<organism evidence="1 2">
    <name type="scientific">Zalaria obscura</name>
    <dbReference type="NCBI Taxonomy" id="2024903"/>
    <lineage>
        <taxon>Eukaryota</taxon>
        <taxon>Fungi</taxon>
        <taxon>Dikarya</taxon>
        <taxon>Ascomycota</taxon>
        <taxon>Pezizomycotina</taxon>
        <taxon>Dothideomycetes</taxon>
        <taxon>Dothideomycetidae</taxon>
        <taxon>Dothideales</taxon>
        <taxon>Zalariaceae</taxon>
        <taxon>Zalaria</taxon>
    </lineage>
</organism>
<proteinExistence type="predicted"/>
<dbReference type="EMBL" id="JAMKPW020000044">
    <property type="protein sequence ID" value="KAK8192568.1"/>
    <property type="molecule type" value="Genomic_DNA"/>
</dbReference>
<evidence type="ECO:0000313" key="2">
    <source>
        <dbReference type="Proteomes" id="UP001320706"/>
    </source>
</evidence>
<keyword evidence="2" id="KW-1185">Reference proteome</keyword>
<accession>A0ACC3S2Q7</accession>
<reference evidence="1" key="1">
    <citation type="submission" date="2024-02" db="EMBL/GenBank/DDBJ databases">
        <title>Metagenome Assembled Genome of Zalaria obscura JY119.</title>
        <authorList>
            <person name="Vighnesh L."/>
            <person name="Jagadeeshwari U."/>
            <person name="Venkata Ramana C."/>
            <person name="Sasikala C."/>
        </authorList>
    </citation>
    <scope>NUCLEOTIDE SEQUENCE</scope>
    <source>
        <strain evidence="1">JY119</strain>
    </source>
</reference>
<sequence length="1470" mass="162613">MAEAVAIVGAAASFLQLVQTTVVVTRKAFDYIKTVKKASKERLRFKSEVAALLELLDELEDKDDDPHGADGADAASRYTHLLAGPLEHFRNEMARFNSQCGVDKENKANKGALALKWPSDKKAMEKILSEVERIKTLLNLAFSHDIRELQRLTASRLTSLGDDVQGIKVHTDAAELEQLGNWLSPLQFNAKQDEISNSRTVGTGQWLVESTQYTDWKRQTGGSLLCKGAGGAGKTFISSRIIDDLDSACRHDANINLVYIYCNYAAQAEQTVENLLGAMLRQLVEQVPRLLDEVRTRYRKQSKRLTAVHMVKLLKGSVGDTVRNYLVIDAIDELSAGTRDKLLGCLGRLMPTWAVLGTTRPSGYTESAFFEGATLAIRATTEDLESFLTAQIDEIPSLREKLTKDTPLRQHLINRVIFNAAGMFLMARLYIKNLENKTSLGQIRKAIDSLPHDLDGVYDQTIDRINSQPPERAQLAQRILTWVAHRMRYLSFEEVQIAVAIDPEMTSMTEEDLSDEKDMLSVCCGLVELERDDGSFRFSHYTVQEYFTKTEPQSWPPARHYLAKTCLTCWLFRDPLNVIGQGDTKPDAEGVEYDSFLNHKDRFIQYAVDYWGDHARGEPEESLKGLILSVLPDNGEPFDPSRLLVARWGALRYSGFTAVQMAVSFRLRTIVQALLELGHDLELPNIDGTFRSSPLAIAMAANNTSMVKFLLSKGADASAAMTAADEPTRLDILRLLLEAGRSLSQRDRSGQTLLHLAARCLWPEIVEFLLKNKADVNAKDRQGKIALHTCMNNYSRHLVKGERSRAQSIAMLLLEHCADVNHQAHTGVTPVHLAVKAGRKEILDVLRKHGANLHAADKRGLTLMHYLSGALDSSFVTEVGEDIYPGELRSRRERLSGEDWGNLASIGSLLLREGVDIDAADNQGRTALHFAFTHDMLNFLLDYGADAKTRDKHGRTALHHLMRNALADDISVPHMVQTLLSKGVGLNETDSDGRTASHFASSYHKLVCLMDHGADPESKDNYGISALECPITRDPNIVCGNIRSMTGLDRSQVDAKRSIFKRTALHVATSLKSVQSLLKWGADVSCVDKYGETALHYFMDNREIQDEKTREEMSQLLLDAELDVNHQDHSGQTALFLARSPRHMEFLIEHGADVLVKCETGGTALHAIMRHCFIRDESTVRMVELLISKGLGVNEKGEKGLVPPHTSARARLSTTVCKTLLERGVDIEAEAIDLSTPLNSAANSGSLEDVRLLFEDGADIEAQADDLSIAVHLAARFGSPKNLRLLLEHGADIKATTDRMATALHFAAGCGSLEKVRLLLEHGADPMALDADGDPVLAYAAEGAILQDEGYDPAVIDVLLEQSEIDSMVLSDKGWSALHYAAFGMNRHAVKSLLRANRGNTAYPTDLYEVMLNHYRSYFQRMGLKLPAYVSILALLKEEKAALGSEQAEAATELPDRTAAAKDAGISTLA</sequence>